<keyword evidence="2" id="KW-0328">Glycosyltransferase</keyword>
<reference evidence="2" key="1">
    <citation type="submission" date="2010-07" db="EMBL/GenBank/DDBJ databases">
        <authorList>
            <consortium name="CONSOLIDER consortium CSD2007-00005"/>
            <person name="Guazzaroni M.-E."/>
            <person name="Richter M."/>
            <person name="Garcia-Salamanca A."/>
            <person name="Yarza P."/>
            <person name="Ferrer M."/>
        </authorList>
    </citation>
    <scope>NUCLEOTIDE SEQUENCE</scope>
</reference>
<keyword evidence="2" id="KW-0808">Transferase</keyword>
<dbReference type="Pfam" id="PF04101">
    <property type="entry name" value="Glyco_tran_28_C"/>
    <property type="match status" value="1"/>
</dbReference>
<evidence type="ECO:0000313" key="2">
    <source>
        <dbReference type="EMBL" id="EFK95454.1"/>
    </source>
</evidence>
<gene>
    <name evidence="2" type="primary">murG</name>
    <name evidence="2" type="ORF">LDC_2539</name>
</gene>
<accession>D9PLW3</accession>
<protein>
    <submittedName>
        <fullName evidence="2">Undecaprenyldiphospho-muramoylpentapeptide beta-N-acetylglucosaminyltransferase</fullName>
        <ecNumber evidence="2">2.4.1.227</ecNumber>
    </submittedName>
</protein>
<proteinExistence type="predicted"/>
<feature type="domain" description="Glycosyl transferase family 28 C-terminal" evidence="1">
    <location>
        <begin position="12"/>
        <end position="149"/>
    </location>
</feature>
<organism evidence="2">
    <name type="scientific">sediment metagenome</name>
    <dbReference type="NCBI Taxonomy" id="749907"/>
    <lineage>
        <taxon>unclassified sequences</taxon>
        <taxon>metagenomes</taxon>
        <taxon>ecological metagenomes</taxon>
    </lineage>
</organism>
<dbReference type="InterPro" id="IPR007235">
    <property type="entry name" value="Glyco_trans_28_C"/>
</dbReference>
<dbReference type="PANTHER" id="PTHR21015:SF22">
    <property type="entry name" value="GLYCOSYLTRANSFERASE"/>
    <property type="match status" value="1"/>
</dbReference>
<name>D9PLW3_9ZZZZ</name>
<dbReference type="CDD" id="cd03785">
    <property type="entry name" value="GT28_MurG"/>
    <property type="match status" value="1"/>
</dbReference>
<dbReference type="GO" id="GO:0050511">
    <property type="term" value="F:undecaprenyldiphospho-muramoylpentapeptide beta-N-acetylglucosaminyltransferase activity"/>
    <property type="evidence" value="ECO:0007669"/>
    <property type="project" value="TreeGrafter"/>
</dbReference>
<dbReference type="SUPFAM" id="SSF53756">
    <property type="entry name" value="UDP-Glycosyltransferase/glycogen phosphorylase"/>
    <property type="match status" value="1"/>
</dbReference>
<sequence length="163" mass="18504">MKWLEQEKIVKTILFLGGSQGSLSINNIALSIASWLKEEDIKIIHQAGEKNIEKVKASYKEIGIEADVFGFANNMPQIMSQADIAVARSGASTLWELSANNLPTIFVPYPYAAGDHQFYNAKFLVDQDLAFIFRENKVDLEEIKRIIKDNKNLEIKKQVFKKK</sequence>
<comment type="caution">
    <text evidence="2">The sequence shown here is derived from an EMBL/GenBank/DDBJ whole genome shotgun (WGS) entry which is preliminary data.</text>
</comment>
<dbReference type="Gene3D" id="3.40.50.2000">
    <property type="entry name" value="Glycogen Phosphorylase B"/>
    <property type="match status" value="1"/>
</dbReference>
<evidence type="ECO:0000259" key="1">
    <source>
        <dbReference type="Pfam" id="PF04101"/>
    </source>
</evidence>
<reference evidence="2" key="2">
    <citation type="journal article" date="2011" name="Microb. Ecol.">
        <title>Taxonomic and Functional Metagenomic Profiling of the Microbial Community in the Anoxic Sediment of a Sub-saline Shallow Lake (Laguna de Carrizo, Central Spain).</title>
        <authorList>
            <person name="Ferrer M."/>
            <person name="Guazzaroni M.E."/>
            <person name="Richter M."/>
            <person name="Garcia-Salamanca A."/>
            <person name="Yarza P."/>
            <person name="Suarez-Suarez A."/>
            <person name="Solano J."/>
            <person name="Alcaide M."/>
            <person name="van Dillewijn P."/>
            <person name="Molina-Henares M.A."/>
            <person name="Lopez-Cortes N."/>
            <person name="Al-Ramahi Y."/>
            <person name="Guerrero C."/>
            <person name="Acosta A."/>
            <person name="de Eugenio L.I."/>
            <person name="Martinez V."/>
            <person name="Marques S."/>
            <person name="Rojo F."/>
            <person name="Santero E."/>
            <person name="Genilloud O."/>
            <person name="Perez-Perez J."/>
            <person name="Rossello-Mora R."/>
            <person name="Ramos J.L."/>
        </authorList>
    </citation>
    <scope>NUCLEOTIDE SEQUENCE</scope>
</reference>
<dbReference type="EC" id="2.4.1.227" evidence="2"/>
<dbReference type="PANTHER" id="PTHR21015">
    <property type="entry name" value="UDP-N-ACETYLGLUCOSAMINE--N-ACETYLMURAMYL-(PENTAPEPTIDE) PYROPHOSPHORYL-UNDECAPRENOL N-ACETYLGLUCOSAMINE TRANSFERASE 1"/>
    <property type="match status" value="1"/>
</dbReference>
<dbReference type="EMBL" id="ADZX01000771">
    <property type="protein sequence ID" value="EFK95454.1"/>
    <property type="molecule type" value="Genomic_DNA"/>
</dbReference>
<dbReference type="AlphaFoldDB" id="D9PLW3"/>